<protein>
    <submittedName>
        <fullName evidence="1">Uncharacterized protein</fullName>
    </submittedName>
</protein>
<reference evidence="1 2" key="1">
    <citation type="submission" date="2019-03" db="EMBL/GenBank/DDBJ databases">
        <title>Genomic Encyclopedia of Type Strains, Phase III (KMG-III): the genomes of soil and plant-associated and newly described type strains.</title>
        <authorList>
            <person name="Whitman W."/>
        </authorList>
    </citation>
    <scope>NUCLEOTIDE SEQUENCE [LARGE SCALE GENOMIC DNA]</scope>
    <source>
        <strain evidence="1 2">CGMCC 1.12801</strain>
    </source>
</reference>
<name>A0A4R7CXF1_9SPHI</name>
<dbReference type="Proteomes" id="UP000294752">
    <property type="component" value="Unassembled WGS sequence"/>
</dbReference>
<organism evidence="1 2">
    <name type="scientific">Sphingobacterium paludis</name>
    <dbReference type="NCBI Taxonomy" id="1476465"/>
    <lineage>
        <taxon>Bacteria</taxon>
        <taxon>Pseudomonadati</taxon>
        <taxon>Bacteroidota</taxon>
        <taxon>Sphingobacteriia</taxon>
        <taxon>Sphingobacteriales</taxon>
        <taxon>Sphingobacteriaceae</taxon>
        <taxon>Sphingobacterium</taxon>
    </lineage>
</organism>
<dbReference type="OrthoDB" id="707959at2"/>
<proteinExistence type="predicted"/>
<accession>A0A4R7CXF1</accession>
<evidence type="ECO:0000313" key="2">
    <source>
        <dbReference type="Proteomes" id="UP000294752"/>
    </source>
</evidence>
<gene>
    <name evidence="1" type="ORF">B0I21_10798</name>
</gene>
<evidence type="ECO:0000313" key="1">
    <source>
        <dbReference type="EMBL" id="TDS11755.1"/>
    </source>
</evidence>
<dbReference type="RefSeq" id="WP_133641216.1">
    <property type="nucleotide sequence ID" value="NZ_SNZV01000007.1"/>
</dbReference>
<dbReference type="AlphaFoldDB" id="A0A4R7CXF1"/>
<keyword evidence="2" id="KW-1185">Reference proteome</keyword>
<sequence>MINGFWKEKSPKKLLIDNLAQDYQKQFPNLLSNTISKVRARYPKLDICRYTYFISEDRCFTFEIHLPDSVTVIFAISIFAYFLAWRNDVYQSGFEKYISKGDSPVLDSIFNEVINPEVNNMLEWASKEFLAQEIDKFNLERILGIGDSPIYVANLLSRFH</sequence>
<dbReference type="EMBL" id="SNZV01000007">
    <property type="protein sequence ID" value="TDS11755.1"/>
    <property type="molecule type" value="Genomic_DNA"/>
</dbReference>
<comment type="caution">
    <text evidence="1">The sequence shown here is derived from an EMBL/GenBank/DDBJ whole genome shotgun (WGS) entry which is preliminary data.</text>
</comment>